<comment type="function">
    <text evidence="2">Pyridoxal 5'-phosphate (PLP)-binding protein, which is involved in PLP homeostasis.</text>
</comment>
<gene>
    <name evidence="6" type="ORF">MR241_06405</name>
</gene>
<evidence type="ECO:0000313" key="7">
    <source>
        <dbReference type="Proteomes" id="UP001139365"/>
    </source>
</evidence>
<evidence type="ECO:0000313" key="6">
    <source>
        <dbReference type="EMBL" id="MCI5755912.1"/>
    </source>
</evidence>
<organism evidence="6 7">
    <name type="scientific">Candidatus Colimorpha enterica</name>
    <dbReference type="NCBI Taxonomy" id="3083063"/>
    <lineage>
        <taxon>Bacteria</taxon>
        <taxon>Pseudomonadati</taxon>
        <taxon>Bacteroidota</taxon>
        <taxon>Bacteroidia</taxon>
        <taxon>Bacteroidales</taxon>
        <taxon>Candidatus Colimorpha</taxon>
    </lineage>
</organism>
<name>A0AAE3K0E6_9BACT</name>
<dbReference type="Gene3D" id="3.20.20.10">
    <property type="entry name" value="Alanine racemase"/>
    <property type="match status" value="1"/>
</dbReference>
<dbReference type="SUPFAM" id="SSF51419">
    <property type="entry name" value="PLP-binding barrel"/>
    <property type="match status" value="1"/>
</dbReference>
<dbReference type="GO" id="GO:0030170">
    <property type="term" value="F:pyridoxal phosphate binding"/>
    <property type="evidence" value="ECO:0007669"/>
    <property type="project" value="UniProtKB-UniRule"/>
</dbReference>
<dbReference type="NCBIfam" id="TIGR00044">
    <property type="entry name" value="YggS family pyridoxal phosphate-dependent enzyme"/>
    <property type="match status" value="1"/>
</dbReference>
<proteinExistence type="inferred from homology"/>
<dbReference type="Pfam" id="PF01168">
    <property type="entry name" value="Ala_racemase_N"/>
    <property type="match status" value="1"/>
</dbReference>
<keyword evidence="1 2" id="KW-0663">Pyridoxal phosphate</keyword>
<comment type="similarity">
    <text evidence="2 4">Belongs to the pyridoxal phosphate-binding protein YggS/PROSC family.</text>
</comment>
<accession>A0AAE3K0E6</accession>
<dbReference type="AlphaFoldDB" id="A0AAE3K0E6"/>
<dbReference type="HAMAP" id="MF_02087">
    <property type="entry name" value="PLP_homeostasis"/>
    <property type="match status" value="1"/>
</dbReference>
<protein>
    <recommendedName>
        <fullName evidence="2">Pyridoxal phosphate homeostasis protein</fullName>
        <shortName evidence="2">PLP homeostasis protein</shortName>
    </recommendedName>
</protein>
<evidence type="ECO:0000256" key="3">
    <source>
        <dbReference type="PIRSR" id="PIRSR004848-1"/>
    </source>
</evidence>
<feature type="modified residue" description="N6-(pyridoxal phosphate)lysine" evidence="2 3">
    <location>
        <position position="40"/>
    </location>
</feature>
<reference evidence="6 7" key="1">
    <citation type="submission" date="2022-03" db="EMBL/GenBank/DDBJ databases">
        <title>Metagenome-assembled genomes from swine fecal metagenomes.</title>
        <authorList>
            <person name="Holman D.B."/>
            <person name="Kommadath A."/>
        </authorList>
    </citation>
    <scope>NUCLEOTIDE SEQUENCE [LARGE SCALE GENOMIC DNA]</scope>
    <source>
        <strain evidence="6">SUG147</strain>
    </source>
</reference>
<dbReference type="PIRSF" id="PIRSF004848">
    <property type="entry name" value="YBL036c_PLPDEIII"/>
    <property type="match status" value="1"/>
</dbReference>
<evidence type="ECO:0000256" key="1">
    <source>
        <dbReference type="ARBA" id="ARBA00022898"/>
    </source>
</evidence>
<dbReference type="CDD" id="cd00635">
    <property type="entry name" value="PLPDE_III_YBL036c_like"/>
    <property type="match status" value="1"/>
</dbReference>
<sequence length="234" mass="25601">MTEKSSTELTEEIKARVRRNLEEIFTAVVGKNVTVMAATKTVPAEVINYATQECGLHNIGENRVQEFLSKFDALDKTGVNMHFIGTLQPNKVKYIIGKVCLIHSLDSMKLAEEISKRSASAGTITDVLCEVNIGNEPAKSGVPEETAESFIESISSLPGINPRGIMVIGPHCGDPEDYRPFFGRTRALYTRLSDRGLFGSDPILSMGMSDNYRLAVEYGANLIRPGTAVFGRRG</sequence>
<evidence type="ECO:0000256" key="4">
    <source>
        <dbReference type="RuleBase" id="RU004514"/>
    </source>
</evidence>
<dbReference type="PANTHER" id="PTHR10146">
    <property type="entry name" value="PROLINE SYNTHETASE CO-TRANSCRIBED BACTERIAL HOMOLOG PROTEIN"/>
    <property type="match status" value="1"/>
</dbReference>
<dbReference type="EMBL" id="JALEMU010000101">
    <property type="protein sequence ID" value="MCI5755912.1"/>
    <property type="molecule type" value="Genomic_DNA"/>
</dbReference>
<dbReference type="InterPro" id="IPR029066">
    <property type="entry name" value="PLP-binding_barrel"/>
</dbReference>
<evidence type="ECO:0000259" key="5">
    <source>
        <dbReference type="Pfam" id="PF01168"/>
    </source>
</evidence>
<dbReference type="InterPro" id="IPR001608">
    <property type="entry name" value="Ala_racemase_N"/>
</dbReference>
<comment type="cofactor">
    <cofactor evidence="3">
        <name>pyridoxal 5'-phosphate</name>
        <dbReference type="ChEBI" id="CHEBI:597326"/>
    </cofactor>
</comment>
<evidence type="ECO:0000256" key="2">
    <source>
        <dbReference type="HAMAP-Rule" id="MF_02087"/>
    </source>
</evidence>
<dbReference type="InterPro" id="IPR011078">
    <property type="entry name" value="PyrdxlP_homeostasis"/>
</dbReference>
<feature type="domain" description="Alanine racemase N-terminal" evidence="5">
    <location>
        <begin position="16"/>
        <end position="232"/>
    </location>
</feature>
<dbReference type="Proteomes" id="UP001139365">
    <property type="component" value="Unassembled WGS sequence"/>
</dbReference>
<comment type="caution">
    <text evidence="6">The sequence shown here is derived from an EMBL/GenBank/DDBJ whole genome shotgun (WGS) entry which is preliminary data.</text>
</comment>
<dbReference type="PANTHER" id="PTHR10146:SF14">
    <property type="entry name" value="PYRIDOXAL PHOSPHATE HOMEOSTASIS PROTEIN"/>
    <property type="match status" value="1"/>
</dbReference>